<dbReference type="AlphaFoldDB" id="A0AAV2RSS6"/>
<feature type="non-terminal residue" evidence="1">
    <location>
        <position position="117"/>
    </location>
</feature>
<evidence type="ECO:0000313" key="2">
    <source>
        <dbReference type="Proteomes" id="UP001497623"/>
    </source>
</evidence>
<dbReference type="EMBL" id="CAXKWB010029445">
    <property type="protein sequence ID" value="CAL4135479.1"/>
    <property type="molecule type" value="Genomic_DNA"/>
</dbReference>
<reference evidence="1 2" key="1">
    <citation type="submission" date="2024-05" db="EMBL/GenBank/DDBJ databases">
        <authorList>
            <person name="Wallberg A."/>
        </authorList>
    </citation>
    <scope>NUCLEOTIDE SEQUENCE [LARGE SCALE GENOMIC DNA]</scope>
</reference>
<feature type="non-terminal residue" evidence="1">
    <location>
        <position position="1"/>
    </location>
</feature>
<keyword evidence="2" id="KW-1185">Reference proteome</keyword>
<sequence length="117" mass="13521">IMSHLITEVQVIPDNDIEASETLGIHRHKKEQVEVTVHNDESYVKEEAEIMVHSNDAAICLTHEPYIDTNGDGHCYWCHVCLRDLKLYTRPWIFCKECNSNITKEETGSKGARRIIR</sequence>
<dbReference type="Proteomes" id="UP001497623">
    <property type="component" value="Unassembled WGS sequence"/>
</dbReference>
<evidence type="ECO:0000313" key="1">
    <source>
        <dbReference type="EMBL" id="CAL4135479.1"/>
    </source>
</evidence>
<organism evidence="1 2">
    <name type="scientific">Meganyctiphanes norvegica</name>
    <name type="common">Northern krill</name>
    <name type="synonym">Thysanopoda norvegica</name>
    <dbReference type="NCBI Taxonomy" id="48144"/>
    <lineage>
        <taxon>Eukaryota</taxon>
        <taxon>Metazoa</taxon>
        <taxon>Ecdysozoa</taxon>
        <taxon>Arthropoda</taxon>
        <taxon>Crustacea</taxon>
        <taxon>Multicrustacea</taxon>
        <taxon>Malacostraca</taxon>
        <taxon>Eumalacostraca</taxon>
        <taxon>Eucarida</taxon>
        <taxon>Euphausiacea</taxon>
        <taxon>Euphausiidae</taxon>
        <taxon>Meganyctiphanes</taxon>
    </lineage>
</organism>
<protein>
    <submittedName>
        <fullName evidence="1">Uncharacterized protein</fullName>
    </submittedName>
</protein>
<name>A0AAV2RSS6_MEGNR</name>
<gene>
    <name evidence="1" type="ORF">MNOR_LOCUS27659</name>
</gene>
<comment type="caution">
    <text evidence="1">The sequence shown here is derived from an EMBL/GenBank/DDBJ whole genome shotgun (WGS) entry which is preliminary data.</text>
</comment>
<proteinExistence type="predicted"/>
<accession>A0AAV2RSS6</accession>